<dbReference type="InterPro" id="IPR036890">
    <property type="entry name" value="HATPase_C_sf"/>
</dbReference>
<evidence type="ECO:0000256" key="8">
    <source>
        <dbReference type="ARBA" id="ARBA00023012"/>
    </source>
</evidence>
<dbReference type="Pfam" id="PF13426">
    <property type="entry name" value="PAS_9"/>
    <property type="match status" value="1"/>
</dbReference>
<feature type="transmembrane region" description="Helical" evidence="12">
    <location>
        <begin position="60"/>
        <end position="81"/>
    </location>
</feature>
<dbReference type="AlphaFoldDB" id="A0A6B2NU66"/>
<dbReference type="PROSITE" id="PS50109">
    <property type="entry name" value="HIS_KIN"/>
    <property type="match status" value="1"/>
</dbReference>
<comment type="subunit">
    <text evidence="9">At low DSF concentrations, interacts with RpfF.</text>
</comment>
<dbReference type="InterPro" id="IPR003661">
    <property type="entry name" value="HisK_dim/P_dom"/>
</dbReference>
<dbReference type="InterPro" id="IPR004358">
    <property type="entry name" value="Sig_transdc_His_kin-like_C"/>
</dbReference>
<evidence type="ECO:0000256" key="11">
    <source>
        <dbReference type="PROSITE-ProRule" id="PRU00169"/>
    </source>
</evidence>
<gene>
    <name evidence="17" type="ORF">G0P99_13605</name>
</gene>
<dbReference type="SUPFAM" id="SSF55785">
    <property type="entry name" value="PYP-like sensor domain (PAS domain)"/>
    <property type="match status" value="1"/>
</dbReference>
<dbReference type="Gene3D" id="1.10.287.130">
    <property type="match status" value="1"/>
</dbReference>
<feature type="domain" description="Response regulatory" evidence="14">
    <location>
        <begin position="616"/>
        <end position="731"/>
    </location>
</feature>
<dbReference type="CDD" id="cd00130">
    <property type="entry name" value="PAS"/>
    <property type="match status" value="1"/>
</dbReference>
<evidence type="ECO:0000259" key="16">
    <source>
        <dbReference type="PROSITE" id="PS50113"/>
    </source>
</evidence>
<dbReference type="InterPro" id="IPR005467">
    <property type="entry name" value="His_kinase_dom"/>
</dbReference>
<dbReference type="SMART" id="SM00091">
    <property type="entry name" value="PAS"/>
    <property type="match status" value="1"/>
</dbReference>
<dbReference type="PRINTS" id="PR00344">
    <property type="entry name" value="BCTRLSENSOR"/>
</dbReference>
<feature type="transmembrane region" description="Helical" evidence="12">
    <location>
        <begin position="123"/>
        <end position="142"/>
    </location>
</feature>
<dbReference type="InterPro" id="IPR036097">
    <property type="entry name" value="HisK_dim/P_sf"/>
</dbReference>
<dbReference type="RefSeq" id="WP_164130678.1">
    <property type="nucleotide sequence ID" value="NZ_JAAGOX010000022.1"/>
</dbReference>
<dbReference type="Pfam" id="PF00512">
    <property type="entry name" value="HisKA"/>
    <property type="match status" value="1"/>
</dbReference>
<evidence type="ECO:0000256" key="10">
    <source>
        <dbReference type="ARBA" id="ARBA00068150"/>
    </source>
</evidence>
<organism evidence="17">
    <name type="scientific">Ruegeria sp. PrR005</name>
    <dbReference type="NCBI Taxonomy" id="2706882"/>
    <lineage>
        <taxon>Bacteria</taxon>
        <taxon>Pseudomonadati</taxon>
        <taxon>Pseudomonadota</taxon>
        <taxon>Alphaproteobacteria</taxon>
        <taxon>Rhodobacterales</taxon>
        <taxon>Roseobacteraceae</taxon>
        <taxon>Ruegeria</taxon>
    </lineage>
</organism>
<keyword evidence="3 11" id="KW-0597">Phosphoprotein</keyword>
<evidence type="ECO:0000256" key="2">
    <source>
        <dbReference type="ARBA" id="ARBA00012438"/>
    </source>
</evidence>
<feature type="transmembrane region" description="Helical" evidence="12">
    <location>
        <begin position="93"/>
        <end position="117"/>
    </location>
</feature>
<keyword evidence="12" id="KW-0812">Transmembrane</keyword>
<evidence type="ECO:0000256" key="12">
    <source>
        <dbReference type="SAM" id="Phobius"/>
    </source>
</evidence>
<dbReference type="NCBIfam" id="TIGR00229">
    <property type="entry name" value="sensory_box"/>
    <property type="match status" value="1"/>
</dbReference>
<dbReference type="SUPFAM" id="SSF52172">
    <property type="entry name" value="CheY-like"/>
    <property type="match status" value="1"/>
</dbReference>
<dbReference type="PROSITE" id="PS50112">
    <property type="entry name" value="PAS"/>
    <property type="match status" value="1"/>
</dbReference>
<evidence type="ECO:0000256" key="4">
    <source>
        <dbReference type="ARBA" id="ARBA00022679"/>
    </source>
</evidence>
<dbReference type="EC" id="2.7.13.3" evidence="2"/>
<dbReference type="GO" id="GO:0000155">
    <property type="term" value="F:phosphorelay sensor kinase activity"/>
    <property type="evidence" value="ECO:0007669"/>
    <property type="project" value="InterPro"/>
</dbReference>
<keyword evidence="12" id="KW-1133">Transmembrane helix</keyword>
<dbReference type="InterPro" id="IPR000014">
    <property type="entry name" value="PAS"/>
</dbReference>
<dbReference type="InterPro" id="IPR003594">
    <property type="entry name" value="HATPase_dom"/>
</dbReference>
<keyword evidence="4" id="KW-0808">Transferase</keyword>
<evidence type="ECO:0000313" key="17">
    <source>
        <dbReference type="EMBL" id="NDW45999.1"/>
    </source>
</evidence>
<dbReference type="Gene3D" id="3.40.50.2300">
    <property type="match status" value="1"/>
</dbReference>
<feature type="domain" description="PAC" evidence="16">
    <location>
        <begin position="299"/>
        <end position="353"/>
    </location>
</feature>
<feature type="modified residue" description="4-aspartylphosphate" evidence="11">
    <location>
        <position position="665"/>
    </location>
</feature>
<dbReference type="InterPro" id="IPR001610">
    <property type="entry name" value="PAC"/>
</dbReference>
<dbReference type="InterPro" id="IPR001789">
    <property type="entry name" value="Sig_transdc_resp-reg_receiver"/>
</dbReference>
<dbReference type="Gene3D" id="3.30.450.20">
    <property type="entry name" value="PAS domain"/>
    <property type="match status" value="1"/>
</dbReference>
<dbReference type="FunFam" id="1.10.287.130:FF:000002">
    <property type="entry name" value="Two-component osmosensing histidine kinase"/>
    <property type="match status" value="1"/>
</dbReference>
<dbReference type="PROSITE" id="PS50113">
    <property type="entry name" value="PAC"/>
    <property type="match status" value="1"/>
</dbReference>
<accession>A0A6B2NU66</accession>
<dbReference type="CDD" id="cd16922">
    <property type="entry name" value="HATPase_EvgS-ArcB-TorS-like"/>
    <property type="match status" value="1"/>
</dbReference>
<dbReference type="SUPFAM" id="SSF55874">
    <property type="entry name" value="ATPase domain of HSP90 chaperone/DNA topoisomerase II/histidine kinase"/>
    <property type="match status" value="1"/>
</dbReference>
<dbReference type="FunFam" id="3.30.565.10:FF:000010">
    <property type="entry name" value="Sensor histidine kinase RcsC"/>
    <property type="match status" value="1"/>
</dbReference>
<keyword evidence="12" id="KW-0472">Membrane</keyword>
<dbReference type="SMART" id="SM00086">
    <property type="entry name" value="PAC"/>
    <property type="match status" value="1"/>
</dbReference>
<dbReference type="PANTHER" id="PTHR45339">
    <property type="entry name" value="HYBRID SIGNAL TRANSDUCTION HISTIDINE KINASE J"/>
    <property type="match status" value="1"/>
</dbReference>
<feature type="transmembrane region" description="Helical" evidence="12">
    <location>
        <begin position="178"/>
        <end position="200"/>
    </location>
</feature>
<evidence type="ECO:0000259" key="15">
    <source>
        <dbReference type="PROSITE" id="PS50112"/>
    </source>
</evidence>
<keyword evidence="8" id="KW-0902">Two-component regulatory system</keyword>
<feature type="domain" description="Histidine kinase" evidence="13">
    <location>
        <begin position="371"/>
        <end position="591"/>
    </location>
</feature>
<comment type="catalytic activity">
    <reaction evidence="1">
        <text>ATP + protein L-histidine = ADP + protein N-phospho-L-histidine.</text>
        <dbReference type="EC" id="2.7.13.3"/>
    </reaction>
</comment>
<evidence type="ECO:0000259" key="13">
    <source>
        <dbReference type="PROSITE" id="PS50109"/>
    </source>
</evidence>
<name>A0A6B2NU66_9RHOB</name>
<evidence type="ECO:0000256" key="5">
    <source>
        <dbReference type="ARBA" id="ARBA00022741"/>
    </source>
</evidence>
<dbReference type="PANTHER" id="PTHR45339:SF1">
    <property type="entry name" value="HYBRID SIGNAL TRANSDUCTION HISTIDINE KINASE J"/>
    <property type="match status" value="1"/>
</dbReference>
<dbReference type="Pfam" id="PF02518">
    <property type="entry name" value="HATPase_c"/>
    <property type="match status" value="1"/>
</dbReference>
<evidence type="ECO:0000256" key="6">
    <source>
        <dbReference type="ARBA" id="ARBA00022777"/>
    </source>
</evidence>
<comment type="caution">
    <text evidence="17">The sequence shown here is derived from an EMBL/GenBank/DDBJ whole genome shotgun (WGS) entry which is preliminary data.</text>
</comment>
<evidence type="ECO:0000256" key="3">
    <source>
        <dbReference type="ARBA" id="ARBA00022553"/>
    </source>
</evidence>
<dbReference type="PROSITE" id="PS50110">
    <property type="entry name" value="RESPONSE_REGULATORY"/>
    <property type="match status" value="1"/>
</dbReference>
<evidence type="ECO:0000256" key="1">
    <source>
        <dbReference type="ARBA" id="ARBA00000085"/>
    </source>
</evidence>
<evidence type="ECO:0000256" key="9">
    <source>
        <dbReference type="ARBA" id="ARBA00064003"/>
    </source>
</evidence>
<dbReference type="InterPro" id="IPR011006">
    <property type="entry name" value="CheY-like_superfamily"/>
</dbReference>
<dbReference type="CDD" id="cd17546">
    <property type="entry name" value="REC_hyHK_CKI1_RcsC-like"/>
    <property type="match status" value="1"/>
</dbReference>
<proteinExistence type="predicted"/>
<reference evidence="17" key="1">
    <citation type="submission" date="2020-02" db="EMBL/GenBank/DDBJ databases">
        <title>Delineation of the pyrene-degrading pathway in Roseobacter clade bacteria by genomic analysis.</title>
        <authorList>
            <person name="Zhou H."/>
            <person name="Wang H."/>
        </authorList>
    </citation>
    <scope>NUCLEOTIDE SEQUENCE</scope>
    <source>
        <strain evidence="17">PrR005</strain>
    </source>
</reference>
<feature type="transmembrane region" description="Helical" evidence="12">
    <location>
        <begin position="154"/>
        <end position="172"/>
    </location>
</feature>
<evidence type="ECO:0000256" key="7">
    <source>
        <dbReference type="ARBA" id="ARBA00022840"/>
    </source>
</evidence>
<dbReference type="Gene3D" id="3.30.565.10">
    <property type="entry name" value="Histidine kinase-like ATPase, C-terminal domain"/>
    <property type="match status" value="1"/>
</dbReference>
<evidence type="ECO:0000259" key="14">
    <source>
        <dbReference type="PROSITE" id="PS50110"/>
    </source>
</evidence>
<dbReference type="InterPro" id="IPR035965">
    <property type="entry name" value="PAS-like_dom_sf"/>
</dbReference>
<dbReference type="SMART" id="SM00448">
    <property type="entry name" value="REC"/>
    <property type="match status" value="1"/>
</dbReference>
<dbReference type="SUPFAM" id="SSF47384">
    <property type="entry name" value="Homodimeric domain of signal transducing histidine kinase"/>
    <property type="match status" value="1"/>
</dbReference>
<protein>
    <recommendedName>
        <fullName evidence="10">Sensory/regulatory protein RpfC</fullName>
        <ecNumber evidence="2">2.7.13.3</ecNumber>
    </recommendedName>
</protein>
<feature type="domain" description="PAS" evidence="15">
    <location>
        <begin position="227"/>
        <end position="298"/>
    </location>
</feature>
<dbReference type="Pfam" id="PF00072">
    <property type="entry name" value="Response_reg"/>
    <property type="match status" value="1"/>
</dbReference>
<dbReference type="GO" id="GO:0005524">
    <property type="term" value="F:ATP binding"/>
    <property type="evidence" value="ECO:0007669"/>
    <property type="project" value="UniProtKB-KW"/>
</dbReference>
<keyword evidence="6" id="KW-0418">Kinase</keyword>
<dbReference type="CDD" id="cd00082">
    <property type="entry name" value="HisKA"/>
    <property type="match status" value="1"/>
</dbReference>
<dbReference type="SMART" id="SM00387">
    <property type="entry name" value="HATPase_c"/>
    <property type="match status" value="1"/>
</dbReference>
<dbReference type="InterPro" id="IPR000700">
    <property type="entry name" value="PAS-assoc_C"/>
</dbReference>
<dbReference type="SMART" id="SM00388">
    <property type="entry name" value="HisKA"/>
    <property type="match status" value="1"/>
</dbReference>
<dbReference type="EMBL" id="JAAGOX010000022">
    <property type="protein sequence ID" value="NDW45999.1"/>
    <property type="molecule type" value="Genomic_DNA"/>
</dbReference>
<keyword evidence="7" id="KW-0067">ATP-binding</keyword>
<keyword evidence="5" id="KW-0547">Nucleotide-binding</keyword>
<sequence length="744" mass="80740">MQDTGSHEADQLAEFERRYSRRGLLIRYAKGRVRNFGNRQIMTFSGGLALTLSEGPETGAIVVLVALFGELVDCLFLSRLPQFLETGHNLRKMLFLSSITALVQSLTIAVCVLLAWFGEFSGYSPLFTIAFVAGAAINAGLVLPFHPAAGAVRLTVYALVTLSIFAFDVLAAKRVDSVFLMDASGTAMLAFMVALFLMFVNSGFNAHRRTTLRLMEQGRDLVRHQKEAHQLSLVARNANDSVIVSDATGRIVWTNEAFTRITGFLAEEARGKLPGELLNGPETDLTISDSIAAAITAGKNFRGEILNVTKHGQPIWMDVNMVPIVDEDGNVEMTVAVERDITLGKSHEQELAAAREAAEDGARAKADFLATMSHEIRTPMNGVVGMAELLSGTALTEEQNEYVETIKSSAAALLAIINDVLDLSRLDAHKMEIHPVDFDLLACLSDTVRLIRPQANSKGLRLSLETLTEVPEIVHADDGRLRQILINLLGNAVKFTEHGNVCLRLSVEEAAIGHTAVIEVEDTGIGIPAEKIEHIFERFSQAEANTTRTYGGTGLGLAISRELVGLMGGKLTVESTLGEGSCFSLRLPLGPPAQSNGPGRQMKIADDVLAQLDGRIVLVADDNKINRLLIAKFLADLPVQLEFACDGRQVVEKAKSLDPDIVFMDMSMPHLSGIEATRLIRESGSTRLPIVALTANAYDSDRKACLDAGMNDFLSKPVGRSELISCLLEHLVHRTDPATVHRTA</sequence>